<accession>A0A917A2U6</accession>
<dbReference type="FunFam" id="1.20.58.340:FF:000001">
    <property type="entry name" value="Magnesium transport protein CorA"/>
    <property type="match status" value="1"/>
</dbReference>
<reference evidence="14" key="2">
    <citation type="submission" date="2020-09" db="EMBL/GenBank/DDBJ databases">
        <authorList>
            <person name="Sun Q."/>
            <person name="Zhou Y."/>
        </authorList>
    </citation>
    <scope>NUCLEOTIDE SEQUENCE</scope>
    <source>
        <strain evidence="14">CGMCC 1.15367</strain>
    </source>
</reference>
<comment type="similarity">
    <text evidence="2">Belongs to the CorA metal ion transporter (MIT) (TC 1.A.35) family.</text>
</comment>
<dbReference type="SUPFAM" id="SSF143865">
    <property type="entry name" value="CorA soluble domain-like"/>
    <property type="match status" value="1"/>
</dbReference>
<evidence type="ECO:0000256" key="2">
    <source>
        <dbReference type="ARBA" id="ARBA00009765"/>
    </source>
</evidence>
<keyword evidence="6" id="KW-0997">Cell inner membrane</keyword>
<evidence type="ECO:0000256" key="11">
    <source>
        <dbReference type="ARBA" id="ARBA00023136"/>
    </source>
</evidence>
<dbReference type="PANTHER" id="PTHR47685">
    <property type="entry name" value="MAGNESIUM TRANSPORT PROTEIN CORA"/>
    <property type="match status" value="1"/>
</dbReference>
<keyword evidence="9 13" id="KW-1133">Transmembrane helix</keyword>
<dbReference type="RefSeq" id="WP_188913342.1">
    <property type="nucleotide sequence ID" value="NZ_BMIQ01000013.1"/>
</dbReference>
<evidence type="ECO:0000256" key="12">
    <source>
        <dbReference type="ARBA" id="ARBA00034269"/>
    </source>
</evidence>
<dbReference type="GO" id="GO:0015095">
    <property type="term" value="F:magnesium ion transmembrane transporter activity"/>
    <property type="evidence" value="ECO:0007669"/>
    <property type="project" value="TreeGrafter"/>
</dbReference>
<organism evidence="14 15">
    <name type="scientific">Aureimonas endophytica</name>
    <dbReference type="NCBI Taxonomy" id="2027858"/>
    <lineage>
        <taxon>Bacteria</taxon>
        <taxon>Pseudomonadati</taxon>
        <taxon>Pseudomonadota</taxon>
        <taxon>Alphaproteobacteria</taxon>
        <taxon>Hyphomicrobiales</taxon>
        <taxon>Aurantimonadaceae</taxon>
        <taxon>Aureimonas</taxon>
    </lineage>
</organism>
<evidence type="ECO:0000313" key="14">
    <source>
        <dbReference type="EMBL" id="GGE24135.1"/>
    </source>
</evidence>
<keyword evidence="11 13" id="KW-0472">Membrane</keyword>
<dbReference type="GO" id="GO:0015087">
    <property type="term" value="F:cobalt ion transmembrane transporter activity"/>
    <property type="evidence" value="ECO:0007669"/>
    <property type="project" value="TreeGrafter"/>
</dbReference>
<comment type="catalytic activity">
    <reaction evidence="12">
        <text>Mg(2+)(in) = Mg(2+)(out)</text>
        <dbReference type="Rhea" id="RHEA:29827"/>
        <dbReference type="ChEBI" id="CHEBI:18420"/>
    </reaction>
</comment>
<name>A0A917A2U6_9HYPH</name>
<sequence>MIDVYQLDGMRARATRLQGTAIPPDAIWIDLISPTREEEAAVERFCGLEVPTREEMREIEVSSRLYSEDGGDFMTASVVYGLDSGMPMFAPVTFILVGGRLVTLRYTEPKSFAIFSGKLCRDLSEAGLPKAIATEAPLIVESEEAEPPRAPNATRAKAPTADTILIGLLETVIDRVADMMETIAADLDRIAADIFTASRGKAPIATHEFKSLLRRIGAAGDLSSRTRESLATLDRMMPFLQIVLIGRKAPKEARARTKAMVRDLHSLNDFVAFLSNKTTFLLDTTVGMISIEQNAIIKIFSVAAVGFMPPTLVASIYGMNFEHMPELKWALGYPMALGVMLLSAVLPLIFFRYKRWL</sequence>
<evidence type="ECO:0000256" key="9">
    <source>
        <dbReference type="ARBA" id="ARBA00022989"/>
    </source>
</evidence>
<reference evidence="14" key="1">
    <citation type="journal article" date="2014" name="Int. J. Syst. Evol. Microbiol.">
        <title>Complete genome sequence of Corynebacterium casei LMG S-19264T (=DSM 44701T), isolated from a smear-ripened cheese.</title>
        <authorList>
            <consortium name="US DOE Joint Genome Institute (JGI-PGF)"/>
            <person name="Walter F."/>
            <person name="Albersmeier A."/>
            <person name="Kalinowski J."/>
            <person name="Ruckert C."/>
        </authorList>
    </citation>
    <scope>NUCLEOTIDE SEQUENCE</scope>
    <source>
        <strain evidence="14">CGMCC 1.15367</strain>
    </source>
</reference>
<feature type="transmembrane region" description="Helical" evidence="13">
    <location>
        <begin position="331"/>
        <end position="351"/>
    </location>
</feature>
<dbReference type="GO" id="GO:0015099">
    <property type="term" value="F:nickel cation transmembrane transporter activity"/>
    <property type="evidence" value="ECO:0007669"/>
    <property type="project" value="TreeGrafter"/>
</dbReference>
<dbReference type="Proteomes" id="UP000644699">
    <property type="component" value="Unassembled WGS sequence"/>
</dbReference>
<dbReference type="Gene3D" id="1.20.58.340">
    <property type="entry name" value="Magnesium transport protein CorA, transmembrane region"/>
    <property type="match status" value="1"/>
</dbReference>
<dbReference type="InterPro" id="IPR002523">
    <property type="entry name" value="MgTranspt_CorA/ZnTranspt_ZntB"/>
</dbReference>
<keyword evidence="7 13" id="KW-0812">Transmembrane</keyword>
<keyword evidence="5" id="KW-1003">Cell membrane</keyword>
<keyword evidence="8" id="KW-0460">Magnesium</keyword>
<dbReference type="Pfam" id="PF01544">
    <property type="entry name" value="CorA"/>
    <property type="match status" value="1"/>
</dbReference>
<dbReference type="CDD" id="cd12837">
    <property type="entry name" value="EcCorA-like_u1"/>
    <property type="match status" value="1"/>
</dbReference>
<evidence type="ECO:0000313" key="15">
    <source>
        <dbReference type="Proteomes" id="UP000644699"/>
    </source>
</evidence>
<comment type="subcellular location">
    <subcellularLocation>
        <location evidence="1">Cell inner membrane</location>
        <topology evidence="1">Multi-pass membrane protein</topology>
    </subcellularLocation>
</comment>
<evidence type="ECO:0000256" key="4">
    <source>
        <dbReference type="ARBA" id="ARBA00022448"/>
    </source>
</evidence>
<evidence type="ECO:0000256" key="10">
    <source>
        <dbReference type="ARBA" id="ARBA00023065"/>
    </source>
</evidence>
<evidence type="ECO:0000256" key="13">
    <source>
        <dbReference type="SAM" id="Phobius"/>
    </source>
</evidence>
<comment type="caution">
    <text evidence="14">The sequence shown here is derived from an EMBL/GenBank/DDBJ whole genome shotgun (WGS) entry which is preliminary data.</text>
</comment>
<dbReference type="AlphaFoldDB" id="A0A917A2U6"/>
<dbReference type="InterPro" id="IPR045861">
    <property type="entry name" value="CorA_cytoplasmic_dom"/>
</dbReference>
<evidence type="ECO:0000256" key="5">
    <source>
        <dbReference type="ARBA" id="ARBA00022475"/>
    </source>
</evidence>
<dbReference type="PANTHER" id="PTHR47685:SF1">
    <property type="entry name" value="MAGNESIUM TRANSPORT PROTEIN CORA"/>
    <property type="match status" value="1"/>
</dbReference>
<evidence type="ECO:0000256" key="7">
    <source>
        <dbReference type="ARBA" id="ARBA00022692"/>
    </source>
</evidence>
<dbReference type="GO" id="GO:0005886">
    <property type="term" value="C:plasma membrane"/>
    <property type="evidence" value="ECO:0007669"/>
    <property type="project" value="UniProtKB-SubCell"/>
</dbReference>
<dbReference type="InterPro" id="IPR045863">
    <property type="entry name" value="CorA_TM1_TM2"/>
</dbReference>
<gene>
    <name evidence="14" type="primary">corA</name>
    <name evidence="14" type="ORF">GCM10011390_49440</name>
</gene>
<protein>
    <recommendedName>
        <fullName evidence="3">Magnesium transport protein CorA</fullName>
    </recommendedName>
</protein>
<evidence type="ECO:0000256" key="8">
    <source>
        <dbReference type="ARBA" id="ARBA00022842"/>
    </source>
</evidence>
<feature type="transmembrane region" description="Helical" evidence="13">
    <location>
        <begin position="295"/>
        <end position="319"/>
    </location>
</feature>
<dbReference type="SUPFAM" id="SSF144083">
    <property type="entry name" value="Magnesium transport protein CorA, transmembrane region"/>
    <property type="match status" value="1"/>
</dbReference>
<evidence type="ECO:0000256" key="1">
    <source>
        <dbReference type="ARBA" id="ARBA00004429"/>
    </source>
</evidence>
<proteinExistence type="inferred from homology"/>
<dbReference type="EMBL" id="BMIQ01000013">
    <property type="protein sequence ID" value="GGE24135.1"/>
    <property type="molecule type" value="Genomic_DNA"/>
</dbReference>
<evidence type="ECO:0000256" key="6">
    <source>
        <dbReference type="ARBA" id="ARBA00022519"/>
    </source>
</evidence>
<keyword evidence="15" id="KW-1185">Reference proteome</keyword>
<keyword evidence="4" id="KW-0813">Transport</keyword>
<dbReference type="InterPro" id="IPR050829">
    <property type="entry name" value="CorA_MIT"/>
</dbReference>
<keyword evidence="10" id="KW-0406">Ion transport</keyword>
<evidence type="ECO:0000256" key="3">
    <source>
        <dbReference type="ARBA" id="ARBA00019439"/>
    </source>
</evidence>